<keyword evidence="3" id="KW-0966">Cell projection</keyword>
<feature type="domain" description="Flagellar hook-length control protein-like C-terminal" evidence="2">
    <location>
        <begin position="11"/>
        <end position="74"/>
    </location>
</feature>
<accession>A0A6M1TTX1</accession>
<evidence type="ECO:0000313" key="4">
    <source>
        <dbReference type="Proteomes" id="UP000474758"/>
    </source>
</evidence>
<keyword evidence="3" id="KW-0969">Cilium</keyword>
<protein>
    <submittedName>
        <fullName evidence="3">Flagellar hook-length control protein FliK</fullName>
    </submittedName>
</protein>
<dbReference type="AlphaFoldDB" id="A0A6M1TTX1"/>
<proteinExistence type="predicted"/>
<reference evidence="3 4" key="1">
    <citation type="submission" date="2020-02" db="EMBL/GenBank/DDBJ databases">
        <title>Rhodobacter translucens sp. nov., a novel bacterium isolated from activated sludge.</title>
        <authorList>
            <person name="Liu J."/>
        </authorList>
    </citation>
    <scope>NUCLEOTIDE SEQUENCE [LARGE SCALE GENOMIC DNA]</scope>
    <source>
        <strain evidence="3 4">HX-7-19</strain>
    </source>
</reference>
<keyword evidence="4" id="KW-1185">Reference proteome</keyword>
<dbReference type="EMBL" id="JAALFE010000008">
    <property type="protein sequence ID" value="NGQ91207.1"/>
    <property type="molecule type" value="Genomic_DNA"/>
</dbReference>
<dbReference type="InterPro" id="IPR021136">
    <property type="entry name" value="Flagellar_hook_control-like_C"/>
</dbReference>
<keyword evidence="3" id="KW-0282">Flagellum</keyword>
<feature type="compositionally biased region" description="Pro residues" evidence="1">
    <location>
        <begin position="94"/>
        <end position="104"/>
    </location>
</feature>
<dbReference type="InterPro" id="IPR038610">
    <property type="entry name" value="FliK-like_C_sf"/>
</dbReference>
<organism evidence="3 4">
    <name type="scientific">Paragemmobacter kunshanensis</name>
    <dbReference type="NCBI Taxonomy" id="2583234"/>
    <lineage>
        <taxon>Bacteria</taxon>
        <taxon>Pseudomonadati</taxon>
        <taxon>Pseudomonadota</taxon>
        <taxon>Alphaproteobacteria</taxon>
        <taxon>Rhodobacterales</taxon>
        <taxon>Paracoccaceae</taxon>
        <taxon>Paragemmobacter</taxon>
    </lineage>
</organism>
<sequence length="128" mass="13307">MLQLLQTGPDQPVTLKLSPAELGTLRFEILQRDQGLHLHLSVDQPAALDLLRRQGDQLLAELRQSGFPGATLSFAGSFAGGGGQDAPASQGNPSPAPRQSPDPAPQAAALPPSAARPSAQSTSLDLRL</sequence>
<comment type="caution">
    <text evidence="3">The sequence shown here is derived from an EMBL/GenBank/DDBJ whole genome shotgun (WGS) entry which is preliminary data.</text>
</comment>
<feature type="compositionally biased region" description="Low complexity" evidence="1">
    <location>
        <begin position="105"/>
        <end position="121"/>
    </location>
</feature>
<name>A0A6M1TTX1_9RHOB</name>
<evidence type="ECO:0000313" key="3">
    <source>
        <dbReference type="EMBL" id="NGQ91207.1"/>
    </source>
</evidence>
<evidence type="ECO:0000256" key="1">
    <source>
        <dbReference type="SAM" id="MobiDB-lite"/>
    </source>
</evidence>
<dbReference type="Gene3D" id="3.30.750.140">
    <property type="match status" value="1"/>
</dbReference>
<dbReference type="Pfam" id="PF02120">
    <property type="entry name" value="Flg_hook"/>
    <property type="match status" value="1"/>
</dbReference>
<evidence type="ECO:0000259" key="2">
    <source>
        <dbReference type="Pfam" id="PF02120"/>
    </source>
</evidence>
<dbReference type="Proteomes" id="UP000474758">
    <property type="component" value="Unassembled WGS sequence"/>
</dbReference>
<gene>
    <name evidence="3" type="ORF">G5V65_09885</name>
</gene>
<feature type="region of interest" description="Disordered" evidence="1">
    <location>
        <begin position="73"/>
        <end position="128"/>
    </location>
</feature>